<sequence>MTTVDTTRTDVALGTLAATAEQTGCPPEPVRRMCDLADFTRGMDTTAITAIAGAGSMAVDAAAQIAPLVTEAAGALDGIGGGVPSQGLCDAGDALASHTGLCQDAVNSVGSCAGAMDQLTVGCAGEISALVEEVCGLASTALACGAGDAAAGMVEGAVTAVSEMLGQRNSGLEALVDITVGDCLPAADDMLLTGAAGAAGLALGVGAAVAVGGAVELAAEFTADTSVEPSGCPEQTPEPACPEPRPEPQPEPECVEPAAEPEPAPEPAPESSVDPVHGFDKADRVPDAPGSPATVADQPVSPAAVGETPETGVPAAPPEASSATDAATDGWNPDIWTTGTGDPTGTAPESADAW</sequence>
<dbReference type="EMBL" id="CP002917">
    <property type="protein sequence ID" value="AEK37642.1"/>
    <property type="molecule type" value="Genomic_DNA"/>
</dbReference>
<reference evidence="2 3" key="1">
    <citation type="journal article" date="2011" name="BMC Genomics">
        <title>Complete genome sequence of Corynebacterium variabile DSM 44702 isolated from the surface of smear-ripened cheeses and insights into cheese ripening and flavor generation.</title>
        <authorList>
            <person name="Schroeder J."/>
            <person name="Maus I."/>
            <person name="Trost E."/>
            <person name="Tauch A."/>
        </authorList>
    </citation>
    <scope>NUCLEOTIDE SEQUENCE [LARGE SCALE GENOMIC DNA]</scope>
    <source>
        <strain evidence="3">DSM 44702 / JCM 12073 / NCIMB 30131</strain>
    </source>
</reference>
<dbReference type="KEGG" id="cva:CVAR_2297"/>
<dbReference type="HOGENOM" id="CLU_830843_0_0_11"/>
<proteinExistence type="predicted"/>
<protein>
    <submittedName>
        <fullName evidence="2">Uncharacterized protein</fullName>
    </submittedName>
</protein>
<feature type="compositionally biased region" description="Low complexity" evidence="1">
    <location>
        <begin position="337"/>
        <end position="346"/>
    </location>
</feature>
<dbReference type="STRING" id="858619.CVAR_2297"/>
<feature type="compositionally biased region" description="Pro residues" evidence="1">
    <location>
        <begin position="239"/>
        <end position="251"/>
    </location>
</feature>
<dbReference type="eggNOG" id="ENOG5031MF2">
    <property type="taxonomic scope" value="Bacteria"/>
</dbReference>
<name>G0HGN5_CORVD</name>
<accession>G0HGN5</accession>
<gene>
    <name evidence="2" type="ordered locus">CVAR_2297</name>
</gene>
<evidence type="ECO:0000256" key="1">
    <source>
        <dbReference type="SAM" id="MobiDB-lite"/>
    </source>
</evidence>
<feature type="region of interest" description="Disordered" evidence="1">
    <location>
        <begin position="225"/>
        <end position="354"/>
    </location>
</feature>
<dbReference type="RefSeq" id="WP_014010797.1">
    <property type="nucleotide sequence ID" value="NC_015859.1"/>
</dbReference>
<organism evidence="2 3">
    <name type="scientific">Corynebacterium variabile (strain DSM 44702 / CIP 107183 / JCM 12073 / NCIMB 30131)</name>
    <name type="common">Corynebacterium mooreparkense</name>
    <dbReference type="NCBI Taxonomy" id="858619"/>
    <lineage>
        <taxon>Bacteria</taxon>
        <taxon>Bacillati</taxon>
        <taxon>Actinomycetota</taxon>
        <taxon>Actinomycetes</taxon>
        <taxon>Mycobacteriales</taxon>
        <taxon>Corynebacteriaceae</taxon>
        <taxon>Corynebacterium</taxon>
    </lineage>
</organism>
<feature type="compositionally biased region" description="Basic and acidic residues" evidence="1">
    <location>
        <begin position="277"/>
        <end position="286"/>
    </location>
</feature>
<evidence type="ECO:0000313" key="2">
    <source>
        <dbReference type="EMBL" id="AEK37642.1"/>
    </source>
</evidence>
<evidence type="ECO:0000313" key="3">
    <source>
        <dbReference type="Proteomes" id="UP000006659"/>
    </source>
</evidence>
<dbReference type="AlphaFoldDB" id="G0HGN5"/>
<dbReference type="Proteomes" id="UP000006659">
    <property type="component" value="Chromosome"/>
</dbReference>